<dbReference type="HAMAP" id="MF_01694">
    <property type="entry name" value="BioB"/>
    <property type="match status" value="1"/>
</dbReference>
<dbReference type="SFLD" id="SFLDG01060">
    <property type="entry name" value="BATS_domain_containing"/>
    <property type="match status" value="1"/>
</dbReference>
<evidence type="ECO:0000256" key="9">
    <source>
        <dbReference type="ARBA" id="ARBA00022714"/>
    </source>
</evidence>
<feature type="compositionally biased region" description="Basic and acidic residues" evidence="15">
    <location>
        <begin position="525"/>
        <end position="535"/>
    </location>
</feature>
<evidence type="ECO:0000256" key="15">
    <source>
        <dbReference type="SAM" id="MobiDB-lite"/>
    </source>
</evidence>
<feature type="compositionally biased region" description="Low complexity" evidence="15">
    <location>
        <begin position="173"/>
        <end position="207"/>
    </location>
</feature>
<evidence type="ECO:0000256" key="7">
    <source>
        <dbReference type="ARBA" id="ARBA00022679"/>
    </source>
</evidence>
<dbReference type="InterPro" id="IPR007197">
    <property type="entry name" value="rSAM"/>
</dbReference>
<dbReference type="Proteomes" id="UP000815677">
    <property type="component" value="Unassembled WGS sequence"/>
</dbReference>
<dbReference type="InterPro" id="IPR013785">
    <property type="entry name" value="Aldolase_TIM"/>
</dbReference>
<dbReference type="Gene3D" id="3.20.20.70">
    <property type="entry name" value="Aldolase class I"/>
    <property type="match status" value="1"/>
</dbReference>
<accession>A0ABQ0LFC8</accession>
<keyword evidence="11" id="KW-0093">Biotin biosynthesis</keyword>
<evidence type="ECO:0000256" key="1">
    <source>
        <dbReference type="ARBA" id="ARBA00001966"/>
    </source>
</evidence>
<dbReference type="SFLD" id="SFLDF00272">
    <property type="entry name" value="biotin_synthase"/>
    <property type="match status" value="1"/>
</dbReference>
<keyword evidence="6" id="KW-0004">4Fe-4S</keyword>
<dbReference type="SUPFAM" id="SSF102114">
    <property type="entry name" value="Radical SAM enzymes"/>
    <property type="match status" value="1"/>
</dbReference>
<comment type="cofactor">
    <cofactor evidence="1">
        <name>[4Fe-4S] cluster</name>
        <dbReference type="ChEBI" id="CHEBI:49883"/>
    </cofactor>
</comment>
<keyword evidence="9" id="KW-0001">2Fe-2S</keyword>
<dbReference type="Pfam" id="PF04055">
    <property type="entry name" value="Radical_SAM"/>
    <property type="match status" value="1"/>
</dbReference>
<evidence type="ECO:0000313" key="17">
    <source>
        <dbReference type="EMBL" id="GAT49740.1"/>
    </source>
</evidence>
<evidence type="ECO:0000256" key="10">
    <source>
        <dbReference type="ARBA" id="ARBA00022723"/>
    </source>
</evidence>
<dbReference type="CDD" id="cd01335">
    <property type="entry name" value="Radical_SAM"/>
    <property type="match status" value="1"/>
</dbReference>
<comment type="pathway">
    <text evidence="2">Cofactor biosynthesis; biotin biosynthesis; biotin from 7,8-diaminononanoate: step 2/2.</text>
</comment>
<dbReference type="SMART" id="SM00729">
    <property type="entry name" value="Elp3"/>
    <property type="match status" value="1"/>
</dbReference>
<dbReference type="SFLD" id="SFLDS00029">
    <property type="entry name" value="Radical_SAM"/>
    <property type="match status" value="1"/>
</dbReference>
<evidence type="ECO:0000256" key="6">
    <source>
        <dbReference type="ARBA" id="ARBA00022485"/>
    </source>
</evidence>
<feature type="region of interest" description="Disordered" evidence="15">
    <location>
        <begin position="168"/>
        <end position="217"/>
    </location>
</feature>
<dbReference type="SUPFAM" id="SSF160696">
    <property type="entry name" value="BTG domain-like"/>
    <property type="match status" value="1"/>
</dbReference>
<evidence type="ECO:0000256" key="8">
    <source>
        <dbReference type="ARBA" id="ARBA00022691"/>
    </source>
</evidence>
<evidence type="ECO:0000256" key="4">
    <source>
        <dbReference type="ARBA" id="ARBA00010765"/>
    </source>
</evidence>
<keyword evidence="18" id="KW-1185">Reference proteome</keyword>
<dbReference type="SFLD" id="SFLDG01278">
    <property type="entry name" value="biotin_synthase_like"/>
    <property type="match status" value="1"/>
</dbReference>
<dbReference type="InterPro" id="IPR024177">
    <property type="entry name" value="Biotin_synthase"/>
</dbReference>
<keyword evidence="8" id="KW-0949">S-adenosyl-L-methionine</keyword>
<feature type="region of interest" description="Disordered" evidence="15">
    <location>
        <begin position="499"/>
        <end position="541"/>
    </location>
</feature>
<evidence type="ECO:0000256" key="11">
    <source>
        <dbReference type="ARBA" id="ARBA00022756"/>
    </source>
</evidence>
<dbReference type="NCBIfam" id="TIGR00433">
    <property type="entry name" value="bioB"/>
    <property type="match status" value="1"/>
</dbReference>
<keyword evidence="12" id="KW-0408">Iron</keyword>
<dbReference type="InterPro" id="IPR058240">
    <property type="entry name" value="rSAM_sf"/>
</dbReference>
<dbReference type="InterPro" id="IPR010722">
    <property type="entry name" value="BATS_dom"/>
</dbReference>
<dbReference type="SMART" id="SM00876">
    <property type="entry name" value="BATS"/>
    <property type="match status" value="1"/>
</dbReference>
<keyword evidence="13" id="KW-0411">Iron-sulfur</keyword>
<comment type="similarity">
    <text evidence="3">Belongs to the BTG family.</text>
</comment>
<feature type="region of interest" description="Disordered" evidence="15">
    <location>
        <begin position="894"/>
        <end position="913"/>
    </location>
</feature>
<dbReference type="InterPro" id="IPR002087">
    <property type="entry name" value="Anti_prolifrtn"/>
</dbReference>
<evidence type="ECO:0000256" key="5">
    <source>
        <dbReference type="ARBA" id="ARBA00012236"/>
    </source>
</evidence>
<dbReference type="PANTHER" id="PTHR22976">
    <property type="entry name" value="BIOTIN SYNTHASE"/>
    <property type="match status" value="1"/>
</dbReference>
<dbReference type="InterPro" id="IPR036054">
    <property type="entry name" value="BTG-like_sf"/>
</dbReference>
<gene>
    <name evidence="17" type="ORF">MCHLO_07032</name>
</gene>
<dbReference type="Pfam" id="PF06968">
    <property type="entry name" value="BATS"/>
    <property type="match status" value="1"/>
</dbReference>
<protein>
    <recommendedName>
        <fullName evidence="5">biotin synthase</fullName>
        <ecNumber evidence="5">2.8.1.6</ecNumber>
    </recommendedName>
</protein>
<name>A0ABQ0LFC8_MYCCL</name>
<evidence type="ECO:0000259" key="16">
    <source>
        <dbReference type="PROSITE" id="PS51918"/>
    </source>
</evidence>
<dbReference type="Pfam" id="PF07742">
    <property type="entry name" value="BTG"/>
    <property type="match status" value="1"/>
</dbReference>
<dbReference type="EMBL" id="DF845807">
    <property type="protein sequence ID" value="GAT49740.1"/>
    <property type="molecule type" value="Genomic_DNA"/>
</dbReference>
<evidence type="ECO:0000313" key="18">
    <source>
        <dbReference type="Proteomes" id="UP000815677"/>
    </source>
</evidence>
<evidence type="ECO:0000256" key="3">
    <source>
        <dbReference type="ARBA" id="ARBA00007989"/>
    </source>
</evidence>
<dbReference type="PANTHER" id="PTHR22976:SF2">
    <property type="entry name" value="BIOTIN SYNTHASE, MITOCHONDRIAL"/>
    <property type="match status" value="1"/>
</dbReference>
<dbReference type="InterPro" id="IPR006638">
    <property type="entry name" value="Elp3/MiaA/NifB-like_rSAM"/>
</dbReference>
<evidence type="ECO:0000256" key="13">
    <source>
        <dbReference type="ARBA" id="ARBA00023014"/>
    </source>
</evidence>
<organism evidence="17 18">
    <name type="scientific">Mycena chlorophos</name>
    <name type="common">Agaric fungus</name>
    <name type="synonym">Agaricus chlorophos</name>
    <dbReference type="NCBI Taxonomy" id="658473"/>
    <lineage>
        <taxon>Eukaryota</taxon>
        <taxon>Fungi</taxon>
        <taxon>Dikarya</taxon>
        <taxon>Basidiomycota</taxon>
        <taxon>Agaricomycotina</taxon>
        <taxon>Agaricomycetes</taxon>
        <taxon>Agaricomycetidae</taxon>
        <taxon>Agaricales</taxon>
        <taxon>Marasmiineae</taxon>
        <taxon>Mycenaceae</taxon>
        <taxon>Mycena</taxon>
    </lineage>
</organism>
<comment type="cofactor">
    <cofactor evidence="14">
        <name>[2Fe-2S] cluster</name>
        <dbReference type="ChEBI" id="CHEBI:190135"/>
    </cofactor>
</comment>
<sequence>MSSLATTVSQAVAFLTRPLLPAYPSATVAKVQLVLEANLTALYAPSWDVCQPSRGSARRCLTLSPDCLPPRAVYAACIASDVQWFAWSSLLGGRPFELIVDPGSVAIRQSGLMTWIWEQERPAGRITKTAAQILIEDDAAEDDQIFSMIADEICAPTWMTPVLAEFPDKPRSQSRCSSRSSNSSSGLSFSSISDSSHSSSVSSAVPRQSRRERARQARVYVDTSKKEVTEYDGGKTSTLSGGVMLGAKKAAPDYLPYLASSCIFQDLLCCIIFAFYFAFFSDVAISLVLGSPRVCRYSLGAFVVLLISACAAWCNNEKHLGAWCGSKLLLDKGSTRPRSPLNNLLQSLHSTSRIATRQQRPQRVKRCSNTSEAVEDKMGAHGVIRSTFVFRTGGLPAWIFQIKTHVPSASWRWEASSADSTGALNRRHGTNSSSKRCRCNDESVARGINAPLCGGFSNTHQHTTTTFMTALTLEQKKIQYSRQLYEYTEKQCNAVRSRVPLEKLPPSVRQRQAKHQGSKADEDELRTPRQEREPNKNTNNGIRDRIHKAWRRLLVPAPTRLARTLATHASSPAQNSRLSWSKQQIQELYDTPLMDLVFRAASVHRQHQDPSKIQLCTLMNIKTGGCTEDCSYCSQSSRYSTPTKASRLVDIEPVLEAARKAKENGSTRFCMGAAWRDLAGRKRGFEKILEMVREVRAMDMEVCTTLGMLSPDQARQLKEAGLTAYNHNLDTSREFYPQVITTRSYDERLDTISAVRDAGISVCSGGILGLGESDADRVGLIWEVSNMPEHPESFPVNALVPIEGTPLENNEPVKYHVLLRTIATARIVLPSTIIRLAAGRNTLAESEQAMCFMAGANAVFTGEQMLTTPCSPWDEDKAMMSRWGLTGMNSFEQQEQLEASKATRQEENVAQAA</sequence>
<keyword evidence="7" id="KW-0808">Transferase</keyword>
<dbReference type="EC" id="2.8.1.6" evidence="5"/>
<reference evidence="17" key="1">
    <citation type="submission" date="2014-09" db="EMBL/GenBank/DDBJ databases">
        <title>Genome sequence of the luminous mushroom Mycena chlorophos for searching fungal bioluminescence genes.</title>
        <authorList>
            <person name="Tanaka Y."/>
            <person name="Kasuga D."/>
            <person name="Oba Y."/>
            <person name="Hase S."/>
            <person name="Sato K."/>
            <person name="Oba Y."/>
            <person name="Sakakibara Y."/>
        </authorList>
    </citation>
    <scope>NUCLEOTIDE SEQUENCE</scope>
</reference>
<dbReference type="InterPro" id="IPR002684">
    <property type="entry name" value="Biotin_synth/BioAB"/>
</dbReference>
<evidence type="ECO:0000256" key="2">
    <source>
        <dbReference type="ARBA" id="ARBA00004942"/>
    </source>
</evidence>
<comment type="similarity">
    <text evidence="4">Belongs to the radical SAM superfamily. Biotin synthase family.</text>
</comment>
<dbReference type="PROSITE" id="PS51918">
    <property type="entry name" value="RADICAL_SAM"/>
    <property type="match status" value="1"/>
</dbReference>
<evidence type="ECO:0000256" key="12">
    <source>
        <dbReference type="ARBA" id="ARBA00023004"/>
    </source>
</evidence>
<proteinExistence type="inferred from homology"/>
<feature type="domain" description="Radical SAM core" evidence="16">
    <location>
        <begin position="611"/>
        <end position="840"/>
    </location>
</feature>
<evidence type="ECO:0000256" key="14">
    <source>
        <dbReference type="ARBA" id="ARBA00034078"/>
    </source>
</evidence>
<keyword evidence="10" id="KW-0479">Metal-binding</keyword>
<dbReference type="Gene3D" id="3.90.640.90">
    <property type="entry name" value="Anti-proliferative protein, N-terminal domain"/>
    <property type="match status" value="1"/>
</dbReference>